<dbReference type="RefSeq" id="WP_126010506.1">
    <property type="nucleotide sequence ID" value="NZ_CP032509.1"/>
</dbReference>
<dbReference type="Proteomes" id="UP000268192">
    <property type="component" value="Chromosome"/>
</dbReference>
<gene>
    <name evidence="1" type="ORF">D5400_13680</name>
</gene>
<sequence>MSLGLLVAIVIGGIVLVVLTVHRSGGSAQALLDDAGAAIVEFGKAYPALPIRDVVLTADRRAAFLRLADQQTGFVQAHGRHTIARLLQGGAVHVSAGPEARSLAIDFKETTFKGGVFVFATAEDAAEVSLWLIGALIAARDEERPSRGENGDA</sequence>
<name>A0A3S9B5K1_9HYPH</name>
<proteinExistence type="predicted"/>
<dbReference type="OrthoDB" id="8445114at2"/>
<evidence type="ECO:0000313" key="1">
    <source>
        <dbReference type="EMBL" id="AZN72187.1"/>
    </source>
</evidence>
<dbReference type="EMBL" id="CP032509">
    <property type="protein sequence ID" value="AZN72187.1"/>
    <property type="molecule type" value="Genomic_DNA"/>
</dbReference>
<protein>
    <submittedName>
        <fullName evidence="1">Uncharacterized protein</fullName>
    </submittedName>
</protein>
<organism evidence="1 2">
    <name type="scientific">Georhizobium profundi</name>
    <dbReference type="NCBI Taxonomy" id="2341112"/>
    <lineage>
        <taxon>Bacteria</taxon>
        <taxon>Pseudomonadati</taxon>
        <taxon>Pseudomonadota</taxon>
        <taxon>Alphaproteobacteria</taxon>
        <taxon>Hyphomicrobiales</taxon>
        <taxon>Rhizobiaceae</taxon>
        <taxon>Georhizobium</taxon>
    </lineage>
</organism>
<accession>A0A3S9B5K1</accession>
<evidence type="ECO:0000313" key="2">
    <source>
        <dbReference type="Proteomes" id="UP000268192"/>
    </source>
</evidence>
<reference evidence="1 2" key="1">
    <citation type="submission" date="2018-09" db="EMBL/GenBank/DDBJ databases">
        <title>Marinorhizobium profundi gen. nov., sp. nov., isolated from a deep-sea sediment sample from the New Britain Trench and proposal of Marinorhizobiaceae fam. nov. in the order Rhizobiales of the class Alphaproteobacteria.</title>
        <authorList>
            <person name="Cao J."/>
        </authorList>
    </citation>
    <scope>NUCLEOTIDE SEQUENCE [LARGE SCALE GENOMIC DNA]</scope>
    <source>
        <strain evidence="1 2">WS11</strain>
    </source>
</reference>
<keyword evidence="2" id="KW-1185">Reference proteome</keyword>
<dbReference type="AlphaFoldDB" id="A0A3S9B5K1"/>
<dbReference type="KEGG" id="abaw:D5400_13680"/>